<proteinExistence type="inferred from homology"/>
<evidence type="ECO:0000256" key="5">
    <source>
        <dbReference type="ARBA" id="ARBA00022697"/>
    </source>
</evidence>
<evidence type="ECO:0000256" key="1">
    <source>
        <dbReference type="ARBA" id="ARBA00010584"/>
    </source>
</evidence>
<evidence type="ECO:0000256" key="4">
    <source>
        <dbReference type="ARBA" id="ARBA00022605"/>
    </source>
</evidence>
<evidence type="ECO:0000313" key="14">
    <source>
        <dbReference type="EMBL" id="OQX03394.1"/>
    </source>
</evidence>
<dbReference type="PANTHER" id="PTHR46278:SF2">
    <property type="entry name" value="ASPARTATE-SEMIALDEHYDE DEHYDROGENASE"/>
    <property type="match status" value="1"/>
</dbReference>
<dbReference type="Pfam" id="PF01118">
    <property type="entry name" value="Semialdhyde_dh"/>
    <property type="match status" value="1"/>
</dbReference>
<comment type="subunit">
    <text evidence="2">Homodimer.</text>
</comment>
<dbReference type="SUPFAM" id="SSF55347">
    <property type="entry name" value="Glyceraldehyde-3-phosphate dehydrogenase-like, C-terminal domain"/>
    <property type="match status" value="1"/>
</dbReference>
<evidence type="ECO:0000256" key="6">
    <source>
        <dbReference type="ARBA" id="ARBA00022857"/>
    </source>
</evidence>
<dbReference type="CDD" id="cd18131">
    <property type="entry name" value="ASADH_C_bac_euk_like"/>
    <property type="match status" value="1"/>
</dbReference>
<gene>
    <name evidence="14" type="ORF">BWK73_39675</name>
</gene>
<dbReference type="NCBIfam" id="TIGR01296">
    <property type="entry name" value="asd_B"/>
    <property type="match status" value="1"/>
</dbReference>
<dbReference type="GO" id="GO:0009088">
    <property type="term" value="P:threonine biosynthetic process"/>
    <property type="evidence" value="ECO:0007669"/>
    <property type="project" value="UniProtKB-UniRule"/>
</dbReference>
<dbReference type="GO" id="GO:0019877">
    <property type="term" value="P:diaminopimelate biosynthetic process"/>
    <property type="evidence" value="ECO:0007669"/>
    <property type="project" value="UniProtKB-KW"/>
</dbReference>
<keyword evidence="4" id="KW-0028">Amino-acid biosynthesis</keyword>
<evidence type="ECO:0000256" key="11">
    <source>
        <dbReference type="ARBA" id="ARBA00047891"/>
    </source>
</evidence>
<evidence type="ECO:0000256" key="10">
    <source>
        <dbReference type="ARBA" id="ARBA00023167"/>
    </source>
</evidence>
<dbReference type="NCBIfam" id="NF011456">
    <property type="entry name" value="PRK14874.1"/>
    <property type="match status" value="1"/>
</dbReference>
<dbReference type="NCBIfam" id="NF004224">
    <property type="entry name" value="PRK05671.1"/>
    <property type="match status" value="1"/>
</dbReference>
<dbReference type="AlphaFoldDB" id="A0A1Y1QDR6"/>
<dbReference type="Pfam" id="PF02774">
    <property type="entry name" value="Semialdhyde_dhC"/>
    <property type="match status" value="1"/>
</dbReference>
<dbReference type="PIRSF" id="PIRSF000148">
    <property type="entry name" value="ASA_dh"/>
    <property type="match status" value="1"/>
</dbReference>
<accession>A0A1Y1QDR6</accession>
<dbReference type="InterPro" id="IPR012280">
    <property type="entry name" value="Semialdhyde_DH_dimer_dom"/>
</dbReference>
<keyword evidence="10" id="KW-0486">Methionine biosynthesis</keyword>
<feature type="domain" description="Semialdehyde dehydrogenase NAD-binding" evidence="13">
    <location>
        <begin position="6"/>
        <end position="121"/>
    </location>
</feature>
<keyword evidence="9" id="KW-0457">Lysine biosynthesis</keyword>
<dbReference type="GO" id="GO:0009097">
    <property type="term" value="P:isoleucine biosynthetic process"/>
    <property type="evidence" value="ECO:0007669"/>
    <property type="project" value="UniProtKB-UniRule"/>
</dbReference>
<dbReference type="InterPro" id="IPR036291">
    <property type="entry name" value="NAD(P)-bd_dom_sf"/>
</dbReference>
<dbReference type="GO" id="GO:0004073">
    <property type="term" value="F:aspartate-semialdehyde dehydrogenase activity"/>
    <property type="evidence" value="ECO:0007669"/>
    <property type="project" value="UniProtKB-UniRule"/>
</dbReference>
<evidence type="ECO:0000259" key="13">
    <source>
        <dbReference type="SMART" id="SM00859"/>
    </source>
</evidence>
<evidence type="ECO:0000256" key="2">
    <source>
        <dbReference type="ARBA" id="ARBA00011738"/>
    </source>
</evidence>
<dbReference type="Gene3D" id="3.40.50.720">
    <property type="entry name" value="NAD(P)-binding Rossmann-like Domain"/>
    <property type="match status" value="1"/>
</dbReference>
<dbReference type="NCBIfam" id="NF005957">
    <property type="entry name" value="PRK08040.1"/>
    <property type="match status" value="1"/>
</dbReference>
<comment type="catalytic activity">
    <reaction evidence="11">
        <text>L-aspartate 4-semialdehyde + phosphate + NADP(+) = 4-phospho-L-aspartate + NADPH + H(+)</text>
        <dbReference type="Rhea" id="RHEA:24284"/>
        <dbReference type="ChEBI" id="CHEBI:15378"/>
        <dbReference type="ChEBI" id="CHEBI:43474"/>
        <dbReference type="ChEBI" id="CHEBI:57535"/>
        <dbReference type="ChEBI" id="CHEBI:57783"/>
        <dbReference type="ChEBI" id="CHEBI:58349"/>
        <dbReference type="ChEBI" id="CHEBI:537519"/>
        <dbReference type="EC" id="1.2.1.11"/>
    </reaction>
</comment>
<dbReference type="SUPFAM" id="SSF51735">
    <property type="entry name" value="NAD(P)-binding Rossmann-fold domains"/>
    <property type="match status" value="1"/>
</dbReference>
<dbReference type="InterPro" id="IPR000534">
    <property type="entry name" value="Semialdehyde_DH_NAD-bd"/>
</dbReference>
<keyword evidence="8" id="KW-0560">Oxidoreductase</keyword>
<evidence type="ECO:0000256" key="7">
    <source>
        <dbReference type="ARBA" id="ARBA00022915"/>
    </source>
</evidence>
<dbReference type="GO" id="GO:0050661">
    <property type="term" value="F:NADP binding"/>
    <property type="evidence" value="ECO:0007669"/>
    <property type="project" value="InterPro"/>
</dbReference>
<keyword evidence="7" id="KW-0220">Diaminopimelate biosynthesis</keyword>
<dbReference type="GO" id="GO:0009086">
    <property type="term" value="P:methionine biosynthetic process"/>
    <property type="evidence" value="ECO:0007669"/>
    <property type="project" value="UniProtKB-UniRule"/>
</dbReference>
<keyword evidence="6" id="KW-0521">NADP</keyword>
<evidence type="ECO:0000256" key="3">
    <source>
        <dbReference type="ARBA" id="ARBA00013120"/>
    </source>
</evidence>
<evidence type="ECO:0000256" key="8">
    <source>
        <dbReference type="ARBA" id="ARBA00023002"/>
    </source>
</evidence>
<evidence type="ECO:0000256" key="9">
    <source>
        <dbReference type="ARBA" id="ARBA00023154"/>
    </source>
</evidence>
<dbReference type="GO" id="GO:0051287">
    <property type="term" value="F:NAD binding"/>
    <property type="evidence" value="ECO:0007669"/>
    <property type="project" value="InterPro"/>
</dbReference>
<comment type="similarity">
    <text evidence="1">Belongs to the aspartate-semialdehyde dehydrogenase family.</text>
</comment>
<reference evidence="14 15" key="1">
    <citation type="submission" date="2017-01" db="EMBL/GenBank/DDBJ databases">
        <title>Novel large sulfur bacteria in the metagenomes of groundwater-fed chemosynthetic microbial mats in the Lake Huron basin.</title>
        <authorList>
            <person name="Sharrar A.M."/>
            <person name="Flood B.E."/>
            <person name="Bailey J.V."/>
            <person name="Jones D.S."/>
            <person name="Biddanda B."/>
            <person name="Ruberg S.A."/>
            <person name="Marcus D.N."/>
            <person name="Dick G.J."/>
        </authorList>
    </citation>
    <scope>NUCLEOTIDE SEQUENCE [LARGE SCALE GENOMIC DNA]</scope>
    <source>
        <strain evidence="14">A8</strain>
    </source>
</reference>
<protein>
    <recommendedName>
        <fullName evidence="3 12">Aspartate-semialdehyde dehydrogenase</fullName>
        <ecNumber evidence="3 12">1.2.1.11</ecNumber>
    </recommendedName>
</protein>
<dbReference type="EMBL" id="MTEJ01000410">
    <property type="protein sequence ID" value="OQX03394.1"/>
    <property type="molecule type" value="Genomic_DNA"/>
</dbReference>
<comment type="caution">
    <text evidence="14">The sequence shown here is derived from an EMBL/GenBank/DDBJ whole genome shotgun (WGS) entry which is preliminary data.</text>
</comment>
<name>A0A1Y1QDR6_9GAMM</name>
<dbReference type="Proteomes" id="UP000192491">
    <property type="component" value="Unassembled WGS sequence"/>
</dbReference>
<evidence type="ECO:0000256" key="12">
    <source>
        <dbReference type="NCBIfam" id="TIGR01296"/>
    </source>
</evidence>
<dbReference type="InterPro" id="IPR005986">
    <property type="entry name" value="Asp_semialdehyde_DH_beta"/>
</dbReference>
<sequence length="344" mass="37366">MAKTYNIAVVGAGSLVGEAILDLLGKRKFPYAKVYALEYETDGEHDVDFGNSGLDVEELKGFDFSQVELVFFATSEALALQYVPQAVAAGCVVIDDSTAFRYDADVPLVVPEVNPQAIAGYTQRRIIANPGSGVTQLLIALKPLHDAATVTRLNIATYQAVSGVGREGVDELARQTAQLLNARPVESVVYPKQIAFNLLPQIGEFLDNGYTQEEMKMVWEVRKILDTPDMPVNPTTVRVPVFFGHSEVVNVELAQPLTTAQATAMLRQSSAITVMDGVKFGDVPTPVTEAVHSDSIYVGRIRADISHPTGLNFWVVADNVRRSAALNAVQIAEILVLNYWQDAG</sequence>
<dbReference type="Gene3D" id="3.30.360.10">
    <property type="entry name" value="Dihydrodipicolinate Reductase, domain 2"/>
    <property type="match status" value="1"/>
</dbReference>
<dbReference type="EC" id="1.2.1.11" evidence="3 12"/>
<evidence type="ECO:0000313" key="15">
    <source>
        <dbReference type="Proteomes" id="UP000192491"/>
    </source>
</evidence>
<dbReference type="CDD" id="cd02316">
    <property type="entry name" value="VcASADH2_like_N"/>
    <property type="match status" value="1"/>
</dbReference>
<dbReference type="GO" id="GO:0046983">
    <property type="term" value="F:protein dimerization activity"/>
    <property type="evidence" value="ECO:0007669"/>
    <property type="project" value="InterPro"/>
</dbReference>
<organism evidence="14 15">
    <name type="scientific">Thiothrix lacustris</name>
    <dbReference type="NCBI Taxonomy" id="525917"/>
    <lineage>
        <taxon>Bacteria</taxon>
        <taxon>Pseudomonadati</taxon>
        <taxon>Pseudomonadota</taxon>
        <taxon>Gammaproteobacteria</taxon>
        <taxon>Thiotrichales</taxon>
        <taxon>Thiotrichaceae</taxon>
        <taxon>Thiothrix</taxon>
    </lineage>
</organism>
<keyword evidence="5" id="KW-0791">Threonine biosynthesis</keyword>
<dbReference type="SMART" id="SM00859">
    <property type="entry name" value="Semialdhyde_dh"/>
    <property type="match status" value="1"/>
</dbReference>
<dbReference type="GO" id="GO:0009089">
    <property type="term" value="P:lysine biosynthetic process via diaminopimelate"/>
    <property type="evidence" value="ECO:0007669"/>
    <property type="project" value="UniProtKB-UniRule"/>
</dbReference>
<dbReference type="PANTHER" id="PTHR46278">
    <property type="entry name" value="DEHYDROGENASE, PUTATIVE-RELATED"/>
    <property type="match status" value="1"/>
</dbReference>